<name>A0AAN6Q0P5_9PEZI</name>
<comment type="caution">
    <text evidence="2">The sequence shown here is derived from an EMBL/GenBank/DDBJ whole genome shotgun (WGS) entry which is preliminary data.</text>
</comment>
<protein>
    <submittedName>
        <fullName evidence="2">Uncharacterized protein</fullName>
    </submittedName>
</protein>
<evidence type="ECO:0000313" key="2">
    <source>
        <dbReference type="EMBL" id="KAK4101445.1"/>
    </source>
</evidence>
<dbReference type="AlphaFoldDB" id="A0AAN6Q0P5"/>
<dbReference type="Proteomes" id="UP001305647">
    <property type="component" value="Unassembled WGS sequence"/>
</dbReference>
<sequence length="209" mass="23049">MKLQRSPKKPAGGAQWANRPAPHRPAVPGGSSWSAIRERVAGLLCSLSGPPHSTPVPPVQRRSCRRTTRLGFVMRAQDARSCPNTKRSCLTCRRAGDTPGYRPAEPPPGSGTQRKTFRLTRVTRPPAVSPRQPETSTNGPASVRVPSCVPKTARQLFGLHSHSGLIQEWTPENPNRRLPSCKLQFWGVKQTTAPSRIYLVVRQTSRRIL</sequence>
<evidence type="ECO:0000256" key="1">
    <source>
        <dbReference type="SAM" id="MobiDB-lite"/>
    </source>
</evidence>
<gene>
    <name evidence="2" type="ORF">N658DRAFT_61033</name>
</gene>
<feature type="region of interest" description="Disordered" evidence="1">
    <location>
        <begin position="92"/>
        <end position="146"/>
    </location>
</feature>
<reference evidence="2" key="1">
    <citation type="journal article" date="2023" name="Mol. Phylogenet. Evol.">
        <title>Genome-scale phylogeny and comparative genomics of the fungal order Sordariales.</title>
        <authorList>
            <person name="Hensen N."/>
            <person name="Bonometti L."/>
            <person name="Westerberg I."/>
            <person name="Brannstrom I.O."/>
            <person name="Guillou S."/>
            <person name="Cros-Aarteil S."/>
            <person name="Calhoun S."/>
            <person name="Haridas S."/>
            <person name="Kuo A."/>
            <person name="Mondo S."/>
            <person name="Pangilinan J."/>
            <person name="Riley R."/>
            <person name="LaButti K."/>
            <person name="Andreopoulos B."/>
            <person name="Lipzen A."/>
            <person name="Chen C."/>
            <person name="Yan M."/>
            <person name="Daum C."/>
            <person name="Ng V."/>
            <person name="Clum A."/>
            <person name="Steindorff A."/>
            <person name="Ohm R.A."/>
            <person name="Martin F."/>
            <person name="Silar P."/>
            <person name="Natvig D.O."/>
            <person name="Lalanne C."/>
            <person name="Gautier V."/>
            <person name="Ament-Velasquez S.L."/>
            <person name="Kruys A."/>
            <person name="Hutchinson M.I."/>
            <person name="Powell A.J."/>
            <person name="Barry K."/>
            <person name="Miller A.N."/>
            <person name="Grigoriev I.V."/>
            <person name="Debuchy R."/>
            <person name="Gladieux P."/>
            <person name="Hiltunen Thoren M."/>
            <person name="Johannesson H."/>
        </authorList>
    </citation>
    <scope>NUCLEOTIDE SEQUENCE</scope>
    <source>
        <strain evidence="2">CBS 757.83</strain>
    </source>
</reference>
<organism evidence="2 3">
    <name type="scientific">Parathielavia hyrcaniae</name>
    <dbReference type="NCBI Taxonomy" id="113614"/>
    <lineage>
        <taxon>Eukaryota</taxon>
        <taxon>Fungi</taxon>
        <taxon>Dikarya</taxon>
        <taxon>Ascomycota</taxon>
        <taxon>Pezizomycotina</taxon>
        <taxon>Sordariomycetes</taxon>
        <taxon>Sordariomycetidae</taxon>
        <taxon>Sordariales</taxon>
        <taxon>Chaetomiaceae</taxon>
        <taxon>Parathielavia</taxon>
    </lineage>
</organism>
<reference evidence="2" key="2">
    <citation type="submission" date="2023-05" db="EMBL/GenBank/DDBJ databases">
        <authorList>
            <consortium name="Lawrence Berkeley National Laboratory"/>
            <person name="Steindorff A."/>
            <person name="Hensen N."/>
            <person name="Bonometti L."/>
            <person name="Westerberg I."/>
            <person name="Brannstrom I.O."/>
            <person name="Guillou S."/>
            <person name="Cros-Aarteil S."/>
            <person name="Calhoun S."/>
            <person name="Haridas S."/>
            <person name="Kuo A."/>
            <person name="Mondo S."/>
            <person name="Pangilinan J."/>
            <person name="Riley R."/>
            <person name="Labutti K."/>
            <person name="Andreopoulos B."/>
            <person name="Lipzen A."/>
            <person name="Chen C."/>
            <person name="Yanf M."/>
            <person name="Daum C."/>
            <person name="Ng V."/>
            <person name="Clum A."/>
            <person name="Ohm R."/>
            <person name="Martin F."/>
            <person name="Silar P."/>
            <person name="Natvig D."/>
            <person name="Lalanne C."/>
            <person name="Gautier V."/>
            <person name="Ament-Velasquez S.L."/>
            <person name="Kruys A."/>
            <person name="Hutchinson M.I."/>
            <person name="Powell A.J."/>
            <person name="Barry K."/>
            <person name="Miller A.N."/>
            <person name="Grigoriev I.V."/>
            <person name="Debuchy R."/>
            <person name="Gladieux P."/>
            <person name="Thoren M.H."/>
            <person name="Johannesson H."/>
        </authorList>
    </citation>
    <scope>NUCLEOTIDE SEQUENCE</scope>
    <source>
        <strain evidence="2">CBS 757.83</strain>
    </source>
</reference>
<dbReference type="EMBL" id="MU863635">
    <property type="protein sequence ID" value="KAK4101445.1"/>
    <property type="molecule type" value="Genomic_DNA"/>
</dbReference>
<feature type="region of interest" description="Disordered" evidence="1">
    <location>
        <begin position="1"/>
        <end position="33"/>
    </location>
</feature>
<proteinExistence type="predicted"/>
<evidence type="ECO:0000313" key="3">
    <source>
        <dbReference type="Proteomes" id="UP001305647"/>
    </source>
</evidence>
<accession>A0AAN6Q0P5</accession>
<keyword evidence="3" id="KW-1185">Reference proteome</keyword>